<evidence type="ECO:0000256" key="1">
    <source>
        <dbReference type="SAM" id="MobiDB-lite"/>
    </source>
</evidence>
<evidence type="ECO:0000313" key="3">
    <source>
        <dbReference type="Proteomes" id="UP001227230"/>
    </source>
</evidence>
<organism evidence="2 3">
    <name type="scientific">Vitis vinifera</name>
    <name type="common">Grape</name>
    <dbReference type="NCBI Taxonomy" id="29760"/>
    <lineage>
        <taxon>Eukaryota</taxon>
        <taxon>Viridiplantae</taxon>
        <taxon>Streptophyta</taxon>
        <taxon>Embryophyta</taxon>
        <taxon>Tracheophyta</taxon>
        <taxon>Spermatophyta</taxon>
        <taxon>Magnoliopsida</taxon>
        <taxon>eudicotyledons</taxon>
        <taxon>Gunneridae</taxon>
        <taxon>Pentapetalae</taxon>
        <taxon>rosids</taxon>
        <taxon>Vitales</taxon>
        <taxon>Vitaceae</taxon>
        <taxon>Viteae</taxon>
        <taxon>Vitis</taxon>
    </lineage>
</organism>
<name>A0ABY9D3Z2_VITVI</name>
<dbReference type="EMBL" id="CP126660">
    <property type="protein sequence ID" value="WKA02305.1"/>
    <property type="molecule type" value="Genomic_DNA"/>
</dbReference>
<sequence>MYDRLLLSEREREREREHSSLSVYNQEHKNEAHEMKISYGGTFLPYRKFFVLGIHLESISRKIPWH</sequence>
<feature type="compositionally biased region" description="Basic and acidic residues" evidence="1">
    <location>
        <begin position="1"/>
        <end position="19"/>
    </location>
</feature>
<evidence type="ECO:0000313" key="2">
    <source>
        <dbReference type="EMBL" id="WKA02305.1"/>
    </source>
</evidence>
<gene>
    <name evidence="2" type="ORF">VitviT2T_020510</name>
</gene>
<reference evidence="2 3" key="1">
    <citation type="journal article" date="2023" name="Hortic Res">
        <title>The complete reference genome for grapevine (Vitis vinifera L.) genetics and breeding.</title>
        <authorList>
            <person name="Shi X."/>
            <person name="Cao S."/>
            <person name="Wang X."/>
            <person name="Huang S."/>
            <person name="Wang Y."/>
            <person name="Liu Z."/>
            <person name="Liu W."/>
            <person name="Leng X."/>
            <person name="Peng Y."/>
            <person name="Wang N."/>
            <person name="Wang Y."/>
            <person name="Ma Z."/>
            <person name="Xu X."/>
            <person name="Zhang F."/>
            <person name="Xue H."/>
            <person name="Zhong H."/>
            <person name="Wang Y."/>
            <person name="Zhang K."/>
            <person name="Velt A."/>
            <person name="Avia K."/>
            <person name="Holtgrawe D."/>
            <person name="Grimplet J."/>
            <person name="Matus J.T."/>
            <person name="Ware D."/>
            <person name="Wu X."/>
            <person name="Wang H."/>
            <person name="Liu C."/>
            <person name="Fang Y."/>
            <person name="Rustenholz C."/>
            <person name="Cheng Z."/>
            <person name="Xiao H."/>
            <person name="Zhou Y."/>
        </authorList>
    </citation>
    <scope>NUCLEOTIDE SEQUENCE [LARGE SCALE GENOMIC DNA]</scope>
    <source>
        <strain evidence="3">cv. Pinot noir / PN40024</strain>
        <tissue evidence="2">Leaf</tissue>
    </source>
</reference>
<accession>A0ABY9D3Z2</accession>
<dbReference type="Proteomes" id="UP001227230">
    <property type="component" value="Chromosome 13"/>
</dbReference>
<protein>
    <submittedName>
        <fullName evidence="2">Uncharacterized protein</fullName>
    </submittedName>
</protein>
<feature type="region of interest" description="Disordered" evidence="1">
    <location>
        <begin position="1"/>
        <end position="25"/>
    </location>
</feature>
<keyword evidence="3" id="KW-1185">Reference proteome</keyword>
<proteinExistence type="predicted"/>